<keyword evidence="10" id="KW-0282">Flagellum</keyword>
<evidence type="ECO:0000313" key="10">
    <source>
        <dbReference type="EMBL" id="GAA4936394.1"/>
    </source>
</evidence>
<comment type="similarity">
    <text evidence="2 6">Belongs to the flagella basal body rod proteins family.</text>
</comment>
<evidence type="ECO:0000256" key="3">
    <source>
        <dbReference type="ARBA" id="ARBA00023143"/>
    </source>
</evidence>
<evidence type="ECO:0000256" key="2">
    <source>
        <dbReference type="ARBA" id="ARBA00009677"/>
    </source>
</evidence>
<name>A0AAV3TZK2_9ALTE</name>
<evidence type="ECO:0000259" key="8">
    <source>
        <dbReference type="Pfam" id="PF06429"/>
    </source>
</evidence>
<dbReference type="GO" id="GO:0071978">
    <property type="term" value="P:bacterial-type flagellum-dependent swarming motility"/>
    <property type="evidence" value="ECO:0007669"/>
    <property type="project" value="TreeGrafter"/>
</dbReference>
<evidence type="ECO:0000256" key="1">
    <source>
        <dbReference type="ARBA" id="ARBA00004117"/>
    </source>
</evidence>
<keyword evidence="10" id="KW-0966">Cell projection</keyword>
<gene>
    <name evidence="10" type="ORF">GCM10025791_12620</name>
</gene>
<evidence type="ECO:0000256" key="5">
    <source>
        <dbReference type="ARBA" id="ARBA00040228"/>
    </source>
</evidence>
<dbReference type="InterPro" id="IPR020013">
    <property type="entry name" value="Flagellar_FlgE/F/G"/>
</dbReference>
<evidence type="ECO:0000313" key="11">
    <source>
        <dbReference type="Proteomes" id="UP001409585"/>
    </source>
</evidence>
<evidence type="ECO:0000256" key="4">
    <source>
        <dbReference type="ARBA" id="ARBA00038560"/>
    </source>
</evidence>
<dbReference type="NCBIfam" id="NF009280">
    <property type="entry name" value="PRK12640.1"/>
    <property type="match status" value="1"/>
</dbReference>
<feature type="domain" description="Flagellar basal body rod protein N-terminal" evidence="7">
    <location>
        <begin position="5"/>
        <end position="35"/>
    </location>
</feature>
<dbReference type="GO" id="GO:0030694">
    <property type="term" value="C:bacterial-type flagellum basal body, rod"/>
    <property type="evidence" value="ECO:0007669"/>
    <property type="project" value="UniProtKB-UniRule"/>
</dbReference>
<evidence type="ECO:0000259" key="7">
    <source>
        <dbReference type="Pfam" id="PF00460"/>
    </source>
</evidence>
<dbReference type="Pfam" id="PF06429">
    <property type="entry name" value="Flg_bbr_C"/>
    <property type="match status" value="1"/>
</dbReference>
<reference evidence="11" key="1">
    <citation type="journal article" date="2019" name="Int. J. Syst. Evol. Microbiol.">
        <title>The Global Catalogue of Microorganisms (GCM) 10K type strain sequencing project: providing services to taxonomists for standard genome sequencing and annotation.</title>
        <authorList>
            <consortium name="The Broad Institute Genomics Platform"/>
            <consortium name="The Broad Institute Genome Sequencing Center for Infectious Disease"/>
            <person name="Wu L."/>
            <person name="Ma J."/>
        </authorList>
    </citation>
    <scope>NUCLEOTIDE SEQUENCE [LARGE SCALE GENOMIC DNA]</scope>
    <source>
        <strain evidence="11">JCM 19134</strain>
    </source>
</reference>
<dbReference type="InterPro" id="IPR053967">
    <property type="entry name" value="LlgE_F_G-like_D1"/>
</dbReference>
<comment type="subunit">
    <text evidence="4 6">The basal body constitutes a major portion of the flagellar organelle and consists of five rings (E,L,P,S, and M) mounted on a central rod. The rod consists of about 26 subunits of FlgG in the distal portion, and FlgB, FlgC and FlgF are thought to build up the proximal portion of the rod with about 6 subunits each.</text>
</comment>
<dbReference type="AlphaFoldDB" id="A0AAV3TZK2"/>
<dbReference type="EMBL" id="BAABLX010000007">
    <property type="protein sequence ID" value="GAA4936394.1"/>
    <property type="molecule type" value="Genomic_DNA"/>
</dbReference>
<organism evidence="10 11">
    <name type="scientific">Halioxenophilus aromaticivorans</name>
    <dbReference type="NCBI Taxonomy" id="1306992"/>
    <lineage>
        <taxon>Bacteria</taxon>
        <taxon>Pseudomonadati</taxon>
        <taxon>Pseudomonadota</taxon>
        <taxon>Gammaproteobacteria</taxon>
        <taxon>Alteromonadales</taxon>
        <taxon>Alteromonadaceae</taxon>
        <taxon>Halioxenophilus</taxon>
    </lineage>
</organism>
<feature type="domain" description="Flagellar basal-body/hook protein C-terminal" evidence="8">
    <location>
        <begin position="199"/>
        <end position="243"/>
    </location>
</feature>
<comment type="caution">
    <text evidence="10">The sequence shown here is derived from an EMBL/GenBank/DDBJ whole genome shotgun (WGS) entry which is preliminary data.</text>
</comment>
<evidence type="ECO:0000259" key="9">
    <source>
        <dbReference type="Pfam" id="PF22692"/>
    </source>
</evidence>
<dbReference type="Pfam" id="PF00460">
    <property type="entry name" value="Flg_bb_rod"/>
    <property type="match status" value="1"/>
</dbReference>
<dbReference type="PANTHER" id="PTHR30435:SF18">
    <property type="entry name" value="FLAGELLAR BASAL-BODY ROD PROTEIN FLGF"/>
    <property type="match status" value="1"/>
</dbReference>
<dbReference type="RefSeq" id="WP_345418764.1">
    <property type="nucleotide sequence ID" value="NZ_AP031496.1"/>
</dbReference>
<dbReference type="InterPro" id="IPR001444">
    <property type="entry name" value="Flag_bb_rod_N"/>
</dbReference>
<dbReference type="PANTHER" id="PTHR30435">
    <property type="entry name" value="FLAGELLAR PROTEIN"/>
    <property type="match status" value="1"/>
</dbReference>
<dbReference type="Proteomes" id="UP001409585">
    <property type="component" value="Unassembled WGS sequence"/>
</dbReference>
<keyword evidence="11" id="KW-1185">Reference proteome</keyword>
<keyword evidence="3 6" id="KW-0975">Bacterial flagellum</keyword>
<dbReference type="InterPro" id="IPR037925">
    <property type="entry name" value="FlgE/F/G-like"/>
</dbReference>
<sequence length="247" mass="26534">MDRAIYIAMTGAKNNMMAQTARANNLANANTTGFRADFEQARSQGVYYGDGLPTRAYSQTERPATDFALGNLQQTGRQLDLAIEAEGFFVVQAPDGSEALTRAGNLKIDANGVLHTGSGLPLMGNAGVITLPPLEQIEIGKDGTISVQLLGQGPEVMANVDRLRLVNPDAANLEKGRDGLFRLREGGEFIDDPTVTLASGVLESSNVNVIDEFTNILALARQYETQIKMMSTIEENADASTRLLQLS</sequence>
<dbReference type="SUPFAM" id="SSF117143">
    <property type="entry name" value="Flagellar hook protein flgE"/>
    <property type="match status" value="1"/>
</dbReference>
<comment type="subcellular location">
    <subcellularLocation>
        <location evidence="1 6">Bacterial flagellum basal body</location>
    </subcellularLocation>
</comment>
<dbReference type="NCBIfam" id="TIGR03506">
    <property type="entry name" value="FlgEFG_subfam"/>
    <property type="match status" value="1"/>
</dbReference>
<dbReference type="InterPro" id="IPR010930">
    <property type="entry name" value="Flg_bb/hook_C_dom"/>
</dbReference>
<protein>
    <recommendedName>
        <fullName evidence="5 6">Flagellar basal-body rod protein FlgF</fullName>
    </recommendedName>
</protein>
<dbReference type="Pfam" id="PF22692">
    <property type="entry name" value="LlgE_F_G_D1"/>
    <property type="match status" value="1"/>
</dbReference>
<feature type="domain" description="Flagellar hook protein FlgE/F/G-like D1" evidence="9">
    <location>
        <begin position="82"/>
        <end position="147"/>
    </location>
</feature>
<proteinExistence type="inferred from homology"/>
<accession>A0AAV3TZK2</accession>
<keyword evidence="10" id="KW-0969">Cilium</keyword>
<evidence type="ECO:0000256" key="6">
    <source>
        <dbReference type="RuleBase" id="RU362116"/>
    </source>
</evidence>